<reference evidence="1 2" key="1">
    <citation type="submission" date="2015-07" db="EMBL/GenBank/DDBJ databases">
        <authorList>
            <person name="Noorani M."/>
        </authorList>
    </citation>
    <scope>NUCLEOTIDE SEQUENCE [LARGE SCALE GENOMIC DNA]</scope>
    <source>
        <strain evidence="1 2">CECT 5088</strain>
    </source>
</reference>
<protein>
    <submittedName>
        <fullName evidence="1">Uncharacterized protein</fullName>
    </submittedName>
</protein>
<keyword evidence="2" id="KW-1185">Reference proteome</keyword>
<dbReference type="Proteomes" id="UP000048908">
    <property type="component" value="Unassembled WGS sequence"/>
</dbReference>
<name>A0A0M6XND7_9RHOB</name>
<evidence type="ECO:0000313" key="1">
    <source>
        <dbReference type="EMBL" id="CTQ32438.1"/>
    </source>
</evidence>
<dbReference type="AlphaFoldDB" id="A0A0M6XND7"/>
<organism evidence="1 2">
    <name type="scientific">Jannaschia rubra</name>
    <dbReference type="NCBI Taxonomy" id="282197"/>
    <lineage>
        <taxon>Bacteria</taxon>
        <taxon>Pseudomonadati</taxon>
        <taxon>Pseudomonadota</taxon>
        <taxon>Alphaproteobacteria</taxon>
        <taxon>Rhodobacterales</taxon>
        <taxon>Roseobacteraceae</taxon>
        <taxon>Jannaschia</taxon>
    </lineage>
</organism>
<proteinExistence type="predicted"/>
<evidence type="ECO:0000313" key="2">
    <source>
        <dbReference type="Proteomes" id="UP000048908"/>
    </source>
</evidence>
<dbReference type="OrthoDB" id="7865959at2"/>
<gene>
    <name evidence="1" type="ORF">JAN5088_01203</name>
</gene>
<dbReference type="RefSeq" id="WP_055681884.1">
    <property type="nucleotide sequence ID" value="NZ_CXPG01000013.1"/>
</dbReference>
<sequence length="67" mass="7787">MSYHGKYTAPEDILRDADLSRAEKIRMLEQWRDDKKAYMRASGEGMEGEDRADLLKRIKKALASLQE</sequence>
<dbReference type="EMBL" id="CXPG01000013">
    <property type="protein sequence ID" value="CTQ32438.1"/>
    <property type="molecule type" value="Genomic_DNA"/>
</dbReference>
<accession>A0A0M6XND7</accession>